<evidence type="ECO:0000256" key="7">
    <source>
        <dbReference type="ARBA" id="ARBA00023136"/>
    </source>
</evidence>
<dbReference type="InterPro" id="IPR000515">
    <property type="entry name" value="MetI-like"/>
</dbReference>
<evidence type="ECO:0000256" key="6">
    <source>
        <dbReference type="ARBA" id="ARBA00022989"/>
    </source>
</evidence>
<proteinExistence type="inferred from homology"/>
<evidence type="ECO:0000313" key="10">
    <source>
        <dbReference type="EMBL" id="TYS83538.1"/>
    </source>
</evidence>
<dbReference type="FunFam" id="1.10.3720.10:FF:000002">
    <property type="entry name" value="D-methionine ABC transporter permease MetI"/>
    <property type="match status" value="1"/>
</dbReference>
<evidence type="ECO:0000256" key="8">
    <source>
        <dbReference type="RuleBase" id="RU363032"/>
    </source>
</evidence>
<dbReference type="GO" id="GO:0005886">
    <property type="term" value="C:plasma membrane"/>
    <property type="evidence" value="ECO:0007669"/>
    <property type="project" value="UniProtKB-SubCell"/>
</dbReference>
<protein>
    <submittedName>
        <fullName evidence="10">ABC transporter permease</fullName>
    </submittedName>
</protein>
<evidence type="ECO:0000256" key="4">
    <source>
        <dbReference type="ARBA" id="ARBA00022475"/>
    </source>
</evidence>
<feature type="transmembrane region" description="Helical" evidence="8">
    <location>
        <begin position="193"/>
        <end position="215"/>
    </location>
</feature>
<comment type="similarity">
    <text evidence="2">Belongs to the binding-protein-dependent transport system permease family. CysTW subfamily.</text>
</comment>
<dbReference type="STRING" id="189382.BHE18_13645"/>
<dbReference type="PANTHER" id="PTHR30450:SF1">
    <property type="entry name" value="D-METHIONINE TRANSPORT SYSTEM PERMEASE PROTEIN METI-RELATED"/>
    <property type="match status" value="1"/>
</dbReference>
<dbReference type="PROSITE" id="PS50928">
    <property type="entry name" value="ABC_TM1"/>
    <property type="match status" value="1"/>
</dbReference>
<dbReference type="EMBL" id="VTEZ01000005">
    <property type="protein sequence ID" value="TYS83538.1"/>
    <property type="molecule type" value="Genomic_DNA"/>
</dbReference>
<feature type="transmembrane region" description="Helical" evidence="8">
    <location>
        <begin position="93"/>
        <end position="110"/>
    </location>
</feature>
<keyword evidence="7 8" id="KW-0472">Membrane</keyword>
<dbReference type="OrthoDB" id="9793490at2"/>
<evidence type="ECO:0000259" key="9">
    <source>
        <dbReference type="PROSITE" id="PS50928"/>
    </source>
</evidence>
<dbReference type="Proteomes" id="UP000324269">
    <property type="component" value="Unassembled WGS sequence"/>
</dbReference>
<sequence>MIENLFPNVDWEKMWEATLETLYMTGMSVLITFVLGMILGILLFLTSKENLWDNKLTYTITSAVVNVFRSIPFIILIVLLIPFTKFLLDTIRGANAALPALIIGAAPFYARMVEIALREVNKGVIEAAKAMGAKTSTIIWKVLIPESMPALISGITVTAIALVGYTAMAGVIGAGGLGNLAYLDGFQRSREDVTIAATIMILLIVFAIQILGDFFTNKLDKR</sequence>
<dbReference type="PANTHER" id="PTHR30450">
    <property type="entry name" value="ABC TRANSPORTER PERMEASE"/>
    <property type="match status" value="1"/>
</dbReference>
<keyword evidence="3 8" id="KW-0813">Transport</keyword>
<dbReference type="InterPro" id="IPR051322">
    <property type="entry name" value="AA_ABC_Transporter_Permease"/>
</dbReference>
<evidence type="ECO:0000256" key="3">
    <source>
        <dbReference type="ARBA" id="ARBA00022448"/>
    </source>
</evidence>
<evidence type="ECO:0000256" key="2">
    <source>
        <dbReference type="ARBA" id="ARBA00007069"/>
    </source>
</evidence>
<dbReference type="Gene3D" id="1.10.3720.10">
    <property type="entry name" value="MetI-like"/>
    <property type="match status" value="1"/>
</dbReference>
<keyword evidence="5 8" id="KW-0812">Transmembrane</keyword>
<dbReference type="RefSeq" id="WP_148970063.1">
    <property type="nucleotide sequence ID" value="NZ_JBITUV010000004.1"/>
</dbReference>
<gene>
    <name evidence="10" type="ORF">FZC85_16155</name>
</gene>
<dbReference type="InterPro" id="IPR035906">
    <property type="entry name" value="MetI-like_sf"/>
</dbReference>
<name>A0A5D4U8I7_9BACI</name>
<keyword evidence="4" id="KW-1003">Cell membrane</keyword>
<keyword evidence="6 8" id="KW-1133">Transmembrane helix</keyword>
<comment type="caution">
    <text evidence="10">The sequence shown here is derived from an EMBL/GenBank/DDBJ whole genome shotgun (WGS) entry which is preliminary data.</text>
</comment>
<feature type="transmembrane region" description="Helical" evidence="8">
    <location>
        <begin position="150"/>
        <end position="173"/>
    </location>
</feature>
<feature type="domain" description="ABC transmembrane type-1" evidence="9">
    <location>
        <begin position="18"/>
        <end position="212"/>
    </location>
</feature>
<evidence type="ECO:0000313" key="11">
    <source>
        <dbReference type="Proteomes" id="UP000324269"/>
    </source>
</evidence>
<dbReference type="CDD" id="cd06261">
    <property type="entry name" value="TM_PBP2"/>
    <property type="match status" value="1"/>
</dbReference>
<feature type="transmembrane region" description="Helical" evidence="8">
    <location>
        <begin position="22"/>
        <end position="45"/>
    </location>
</feature>
<organism evidence="10 11">
    <name type="scientific">Rossellomorea aquimaris</name>
    <dbReference type="NCBI Taxonomy" id="189382"/>
    <lineage>
        <taxon>Bacteria</taxon>
        <taxon>Bacillati</taxon>
        <taxon>Bacillota</taxon>
        <taxon>Bacilli</taxon>
        <taxon>Bacillales</taxon>
        <taxon>Bacillaceae</taxon>
        <taxon>Rossellomorea</taxon>
    </lineage>
</organism>
<evidence type="ECO:0000256" key="5">
    <source>
        <dbReference type="ARBA" id="ARBA00022692"/>
    </source>
</evidence>
<evidence type="ECO:0000256" key="1">
    <source>
        <dbReference type="ARBA" id="ARBA00004651"/>
    </source>
</evidence>
<dbReference type="SUPFAM" id="SSF161098">
    <property type="entry name" value="MetI-like"/>
    <property type="match status" value="1"/>
</dbReference>
<reference evidence="10 11" key="1">
    <citation type="submission" date="2019-08" db="EMBL/GenBank/DDBJ databases">
        <title>Bacillus genomes from the desert of Cuatro Cienegas, Coahuila.</title>
        <authorList>
            <person name="Olmedo-Alvarez G."/>
        </authorList>
    </citation>
    <scope>NUCLEOTIDE SEQUENCE [LARGE SCALE GENOMIC DNA]</scope>
    <source>
        <strain evidence="10 11">CH87b_3T</strain>
    </source>
</reference>
<comment type="subcellular location">
    <subcellularLocation>
        <location evidence="1 8">Cell membrane</location>
        <topology evidence="1 8">Multi-pass membrane protein</topology>
    </subcellularLocation>
</comment>
<dbReference type="Pfam" id="PF00528">
    <property type="entry name" value="BPD_transp_1"/>
    <property type="match status" value="1"/>
</dbReference>
<feature type="transmembrane region" description="Helical" evidence="8">
    <location>
        <begin position="57"/>
        <end position="81"/>
    </location>
</feature>
<dbReference type="AlphaFoldDB" id="A0A5D4U8I7"/>
<accession>A0A5D4U8I7</accession>
<dbReference type="GO" id="GO:0048473">
    <property type="term" value="P:D-methionine transmembrane transport"/>
    <property type="evidence" value="ECO:0007669"/>
    <property type="project" value="TreeGrafter"/>
</dbReference>